<dbReference type="InterPro" id="IPR027372">
    <property type="entry name" value="Phytase-like_dom"/>
</dbReference>
<comment type="caution">
    <text evidence="3">The sequence shown here is derived from an EMBL/GenBank/DDBJ whole genome shotgun (WGS) entry which is preliminary data.</text>
</comment>
<dbReference type="EMBL" id="JABAHT010000349">
    <property type="protein sequence ID" value="KAF4657550.1"/>
    <property type="molecule type" value="Genomic_DNA"/>
</dbReference>
<gene>
    <name evidence="3" type="ORF">FOZ61_006183</name>
</gene>
<feature type="domain" description="Phytase-like" evidence="2">
    <location>
        <begin position="65"/>
        <end position="306"/>
    </location>
</feature>
<dbReference type="Pfam" id="PF13449">
    <property type="entry name" value="Phytase-like"/>
    <property type="match status" value="1"/>
</dbReference>
<dbReference type="Proteomes" id="UP000570595">
    <property type="component" value="Unassembled WGS sequence"/>
</dbReference>
<sequence length="387" mass="43002">MLIASVFSLAALFGLVAGQGDVVNLDQRSVPFWREDTEVSFDTPHGTLEHVQTLELRDADDPSGTRFRGLSSLLASPDGLQLLAISDRGVFIRMTASPTVGDRFVIREATIDPMYDTNGKIIRYRSSEGDAEGLAVEGTYEGGGAGDLIVSYEKPRTVLKFPDGVESRRSQDMEISEIFHECPSDRAPEAILSVQCERGSWQLRSPPALCSDSDVLPRGSLLMFCPRGRGVVPPRSSVTVVFLGFAYDGRTVKRFYVELPGQHELTDVAQLSDGDTMILFRRPGVDAMIIAYITQEELQEALASGGALTPDIILNVQRRDGYNVAREAGLAVREDRTSGRIFVNVVNKDTISSVVKRTQLTTFEWKPKRRDWWCRIFPFLCREDEDD</sequence>
<accession>A0A7J6LEY8</accession>
<evidence type="ECO:0000256" key="1">
    <source>
        <dbReference type="SAM" id="SignalP"/>
    </source>
</evidence>
<dbReference type="OrthoDB" id="441843at2759"/>
<feature type="signal peptide" evidence="1">
    <location>
        <begin position="1"/>
        <end position="18"/>
    </location>
</feature>
<name>A0A7J6LEY8_PEROL</name>
<protein>
    <recommendedName>
        <fullName evidence="2">Phytase-like domain-containing protein</fullName>
    </recommendedName>
</protein>
<proteinExistence type="predicted"/>
<organism evidence="3 4">
    <name type="scientific">Perkinsus olseni</name>
    <name type="common">Perkinsus atlanticus</name>
    <dbReference type="NCBI Taxonomy" id="32597"/>
    <lineage>
        <taxon>Eukaryota</taxon>
        <taxon>Sar</taxon>
        <taxon>Alveolata</taxon>
        <taxon>Perkinsozoa</taxon>
        <taxon>Perkinsea</taxon>
        <taxon>Perkinsida</taxon>
        <taxon>Perkinsidae</taxon>
        <taxon>Perkinsus</taxon>
    </lineage>
</organism>
<keyword evidence="1" id="KW-0732">Signal</keyword>
<reference evidence="3 4" key="1">
    <citation type="submission" date="2020-04" db="EMBL/GenBank/DDBJ databases">
        <title>Perkinsus olseni comparative genomics.</title>
        <authorList>
            <person name="Bogema D.R."/>
        </authorList>
    </citation>
    <scope>NUCLEOTIDE SEQUENCE [LARGE SCALE GENOMIC DNA]</scope>
    <source>
        <strain evidence="3">ATCC PRA-179</strain>
    </source>
</reference>
<evidence type="ECO:0000259" key="2">
    <source>
        <dbReference type="Pfam" id="PF13449"/>
    </source>
</evidence>
<evidence type="ECO:0000313" key="4">
    <source>
        <dbReference type="Proteomes" id="UP000570595"/>
    </source>
</evidence>
<evidence type="ECO:0000313" key="3">
    <source>
        <dbReference type="EMBL" id="KAF4657550.1"/>
    </source>
</evidence>
<dbReference type="AlphaFoldDB" id="A0A7J6LEY8"/>
<feature type="chain" id="PRO_5029778721" description="Phytase-like domain-containing protein" evidence="1">
    <location>
        <begin position="19"/>
        <end position="387"/>
    </location>
</feature>